<dbReference type="AlphaFoldDB" id="A0A0G2J4X8"/>
<evidence type="ECO:0000256" key="1">
    <source>
        <dbReference type="SAM" id="MobiDB-lite"/>
    </source>
</evidence>
<sequence>MRHQRPLGWWDRRSTDVLMVRGIPREKLPGTSRCLQNPLESPKTHPFPAIPPFPNHRGRIRYIVETMWAAIAPCLDHDVQHAHIKT</sequence>
<dbReference type="Proteomes" id="UP000035067">
    <property type="component" value="Unassembled WGS sequence"/>
</dbReference>
<evidence type="ECO:0000313" key="2">
    <source>
        <dbReference type="EMBL" id="KKZ12328.1"/>
    </source>
</evidence>
<dbReference type="EMBL" id="JXQG01000023">
    <property type="protein sequence ID" value="KKZ12328.1"/>
    <property type="molecule type" value="Genomic_DNA"/>
</dbReference>
<reference evidence="2 3" key="1">
    <citation type="submission" date="2015-01" db="EMBL/GenBank/DDBJ databases">
        <title>Lifestyle Evolution in Cyanobacterial Symbionts of Sponges.</title>
        <authorList>
            <person name="Burgsdorf I."/>
            <person name="Slaby B.M."/>
            <person name="Handley K.M."/>
            <person name="Haber M."/>
            <person name="Blom J."/>
            <person name="Marshall C.W."/>
            <person name="Gilbert J.A."/>
            <person name="Hentschel U."/>
            <person name="Steindler L."/>
        </authorList>
    </citation>
    <scope>NUCLEOTIDE SEQUENCE [LARGE SCALE GENOMIC DNA]</scope>
    <source>
        <strain evidence="2">SP3</strain>
    </source>
</reference>
<name>A0A0G2J4X8_9SYNE</name>
<dbReference type="PATRIC" id="fig|1604020.3.peg.552"/>
<proteinExistence type="predicted"/>
<feature type="region of interest" description="Disordered" evidence="1">
    <location>
        <begin position="29"/>
        <end position="52"/>
    </location>
</feature>
<comment type="caution">
    <text evidence="2">The sequence shown here is derived from an EMBL/GenBank/DDBJ whole genome shotgun (WGS) entry which is preliminary data.</text>
</comment>
<organism evidence="2 3">
    <name type="scientific">Candidatus Synechococcus spongiarum SP3</name>
    <dbReference type="NCBI Taxonomy" id="1604020"/>
    <lineage>
        <taxon>Bacteria</taxon>
        <taxon>Bacillati</taxon>
        <taxon>Cyanobacteriota</taxon>
        <taxon>Cyanophyceae</taxon>
        <taxon>Synechococcales</taxon>
        <taxon>Synechococcaceae</taxon>
        <taxon>Synechococcus</taxon>
    </lineage>
</organism>
<evidence type="ECO:0000313" key="3">
    <source>
        <dbReference type="Proteomes" id="UP000035067"/>
    </source>
</evidence>
<protein>
    <submittedName>
        <fullName evidence="2">Uncharacterized protein</fullName>
    </submittedName>
</protein>
<gene>
    <name evidence="2" type="ORF">TE42_04930</name>
</gene>
<accession>A0A0G2J4X8</accession>